<organism evidence="6">
    <name type="scientific">Rhodanobacter sp. IGA1.0</name>
    <dbReference type="NCBI Taxonomy" id="3158582"/>
    <lineage>
        <taxon>Bacteria</taxon>
        <taxon>Pseudomonadati</taxon>
        <taxon>Pseudomonadota</taxon>
        <taxon>Gammaproteobacteria</taxon>
        <taxon>Lysobacterales</taxon>
        <taxon>Rhodanobacteraceae</taxon>
        <taxon>Rhodanobacter</taxon>
    </lineage>
</organism>
<name>A0AAU7QPT5_9GAMM</name>
<keyword evidence="3" id="KW-0238">DNA-binding</keyword>
<evidence type="ECO:0000256" key="3">
    <source>
        <dbReference type="ARBA" id="ARBA00023125"/>
    </source>
</evidence>
<dbReference type="GO" id="GO:0006351">
    <property type="term" value="P:DNA-templated transcription"/>
    <property type="evidence" value="ECO:0007669"/>
    <property type="project" value="TreeGrafter"/>
</dbReference>
<dbReference type="InterPro" id="IPR036388">
    <property type="entry name" value="WH-like_DNA-bd_sf"/>
</dbReference>
<comment type="similarity">
    <text evidence="1">Belongs to the LysR transcriptional regulatory family.</text>
</comment>
<reference evidence="6" key="1">
    <citation type="submission" date="2024-06" db="EMBL/GenBank/DDBJ databases">
        <authorList>
            <person name="Sun Y."/>
        </authorList>
    </citation>
    <scope>NUCLEOTIDE SEQUENCE</scope>
    <source>
        <strain evidence="6">IGA1.0</strain>
    </source>
</reference>
<dbReference type="GO" id="GO:0043565">
    <property type="term" value="F:sequence-specific DNA binding"/>
    <property type="evidence" value="ECO:0007669"/>
    <property type="project" value="TreeGrafter"/>
</dbReference>
<evidence type="ECO:0000259" key="5">
    <source>
        <dbReference type="PROSITE" id="PS50931"/>
    </source>
</evidence>
<dbReference type="SUPFAM" id="SSF46785">
    <property type="entry name" value="Winged helix' DNA-binding domain"/>
    <property type="match status" value="1"/>
</dbReference>
<dbReference type="EMBL" id="CP157948">
    <property type="protein sequence ID" value="XBS91318.1"/>
    <property type="molecule type" value="Genomic_DNA"/>
</dbReference>
<sequence>MSGRELPPLNALRAFEAVARLHSVGRAATELHVTHGAVSRQLRLLDEALGRPLFSRQGRGLALTEAGEQLHAGAGLAFEQLRDSWAALRHHHEHSPFVLGCASSLLARWLIPRLDRLAHDLPGLRLHLSAQESSPVAELGTLDALLLLSAPPWPAGWQVDTLAPERIGPVVSPRYSGWPQLQGQPPARLLDEPVLHTTSRPQAWPDWLRGMDLPPSRPPGGAGFPHLYHLLEAAIAGLGVAIAPAPLVADDLATGRLLAPWGFQPTTGHWILAKPQRSGDRRADALAQWLRQELAGG</sequence>
<keyword evidence="2" id="KW-0805">Transcription regulation</keyword>
<dbReference type="Gene3D" id="1.10.10.10">
    <property type="entry name" value="Winged helix-like DNA-binding domain superfamily/Winged helix DNA-binding domain"/>
    <property type="match status" value="1"/>
</dbReference>
<evidence type="ECO:0000256" key="4">
    <source>
        <dbReference type="ARBA" id="ARBA00023163"/>
    </source>
</evidence>
<dbReference type="AlphaFoldDB" id="A0AAU7QPT5"/>
<dbReference type="RefSeq" id="WP_007805017.1">
    <property type="nucleotide sequence ID" value="NZ_CP157948.1"/>
</dbReference>
<dbReference type="PROSITE" id="PS50931">
    <property type="entry name" value="HTH_LYSR"/>
    <property type="match status" value="1"/>
</dbReference>
<evidence type="ECO:0000256" key="1">
    <source>
        <dbReference type="ARBA" id="ARBA00009437"/>
    </source>
</evidence>
<dbReference type="InterPro" id="IPR036390">
    <property type="entry name" value="WH_DNA-bd_sf"/>
</dbReference>
<dbReference type="GO" id="GO:0003700">
    <property type="term" value="F:DNA-binding transcription factor activity"/>
    <property type="evidence" value="ECO:0007669"/>
    <property type="project" value="InterPro"/>
</dbReference>
<protein>
    <submittedName>
        <fullName evidence="6">LysR family transcriptional regulator</fullName>
    </submittedName>
</protein>
<dbReference type="Pfam" id="PF03466">
    <property type="entry name" value="LysR_substrate"/>
    <property type="match status" value="1"/>
</dbReference>
<dbReference type="PANTHER" id="PTHR30537:SF74">
    <property type="entry name" value="HTH-TYPE TRANSCRIPTIONAL REGULATOR TRPI"/>
    <property type="match status" value="1"/>
</dbReference>
<dbReference type="Gene3D" id="3.40.190.10">
    <property type="entry name" value="Periplasmic binding protein-like II"/>
    <property type="match status" value="2"/>
</dbReference>
<dbReference type="InterPro" id="IPR058163">
    <property type="entry name" value="LysR-type_TF_proteobact-type"/>
</dbReference>
<dbReference type="Pfam" id="PF00126">
    <property type="entry name" value="HTH_1"/>
    <property type="match status" value="1"/>
</dbReference>
<feature type="domain" description="HTH lysR-type" evidence="5">
    <location>
        <begin position="7"/>
        <end position="64"/>
    </location>
</feature>
<evidence type="ECO:0000256" key="2">
    <source>
        <dbReference type="ARBA" id="ARBA00023015"/>
    </source>
</evidence>
<evidence type="ECO:0000313" key="6">
    <source>
        <dbReference type="EMBL" id="XBS91318.1"/>
    </source>
</evidence>
<dbReference type="PANTHER" id="PTHR30537">
    <property type="entry name" value="HTH-TYPE TRANSCRIPTIONAL REGULATOR"/>
    <property type="match status" value="1"/>
</dbReference>
<dbReference type="PRINTS" id="PR00039">
    <property type="entry name" value="HTHLYSR"/>
</dbReference>
<accession>A0AAU7QPT5</accession>
<dbReference type="SUPFAM" id="SSF53850">
    <property type="entry name" value="Periplasmic binding protein-like II"/>
    <property type="match status" value="1"/>
</dbReference>
<dbReference type="InterPro" id="IPR005119">
    <property type="entry name" value="LysR_subst-bd"/>
</dbReference>
<dbReference type="InterPro" id="IPR000847">
    <property type="entry name" value="LysR_HTH_N"/>
</dbReference>
<proteinExistence type="inferred from homology"/>
<dbReference type="FunFam" id="3.40.190.10:FF:000017">
    <property type="entry name" value="Glycine cleavage system transcriptional activator"/>
    <property type="match status" value="1"/>
</dbReference>
<keyword evidence="4" id="KW-0804">Transcription</keyword>
<gene>
    <name evidence="6" type="ORF">ABNK63_06680</name>
</gene>